<dbReference type="OrthoDB" id="9789781at2"/>
<sequence length="192" mass="20936">MSTIALPPAFTLSDARVAGLRKDQVYELLAHGQIERLGRGLFVRPESIDPTYLTLAAATAARPAATLCLTSALVRHELSDAIPLSTDIALPRGTRHPVGLEHASWHSFDVATFDIGREFADAGEGMEVALYSAERTIVDCFRLMHQEGNDVAHLALRRWLSRRGNSPSALLKTASSFPKALPRLRSALEVLL</sequence>
<evidence type="ECO:0000313" key="2">
    <source>
        <dbReference type="Proteomes" id="UP000271678"/>
    </source>
</evidence>
<gene>
    <name evidence="1" type="ORF">EFY87_02860</name>
</gene>
<dbReference type="AlphaFoldDB" id="A0A3M9MGI5"/>
<proteinExistence type="predicted"/>
<organism evidence="1 2">
    <name type="scientific">Flexivirga caeni</name>
    <dbReference type="NCBI Taxonomy" id="2294115"/>
    <lineage>
        <taxon>Bacteria</taxon>
        <taxon>Bacillati</taxon>
        <taxon>Actinomycetota</taxon>
        <taxon>Actinomycetes</taxon>
        <taxon>Micrococcales</taxon>
        <taxon>Dermacoccaceae</taxon>
        <taxon>Flexivirga</taxon>
    </lineage>
</organism>
<keyword evidence="2" id="KW-1185">Reference proteome</keyword>
<name>A0A3M9MGI5_9MICO</name>
<reference evidence="1 2" key="1">
    <citation type="submission" date="2018-11" db="EMBL/GenBank/DDBJ databases">
        <title>Draft genome of Simplicispira Flexivirga sp. BO-16.</title>
        <authorList>
            <person name="Im W.T."/>
        </authorList>
    </citation>
    <scope>NUCLEOTIDE SEQUENCE [LARGE SCALE GENOMIC DNA]</scope>
    <source>
        <strain evidence="1 2">BO-16</strain>
    </source>
</reference>
<dbReference type="Proteomes" id="UP000271678">
    <property type="component" value="Unassembled WGS sequence"/>
</dbReference>
<evidence type="ECO:0000313" key="1">
    <source>
        <dbReference type="EMBL" id="RNI24662.1"/>
    </source>
</evidence>
<dbReference type="RefSeq" id="WP_123269955.1">
    <property type="nucleotide sequence ID" value="NZ_RJJQ01000002.1"/>
</dbReference>
<evidence type="ECO:0008006" key="3">
    <source>
        <dbReference type="Google" id="ProtNLM"/>
    </source>
</evidence>
<comment type="caution">
    <text evidence="1">The sequence shown here is derived from an EMBL/GenBank/DDBJ whole genome shotgun (WGS) entry which is preliminary data.</text>
</comment>
<accession>A0A3M9MGI5</accession>
<protein>
    <recommendedName>
        <fullName evidence="3">Transcriptional regulator</fullName>
    </recommendedName>
</protein>
<dbReference type="EMBL" id="RJJQ01000002">
    <property type="protein sequence ID" value="RNI24662.1"/>
    <property type="molecule type" value="Genomic_DNA"/>
</dbReference>